<dbReference type="Proteomes" id="UP000283314">
    <property type="component" value="Unassembled WGS sequence"/>
</dbReference>
<organism evidence="1 2">
    <name type="scientific">Eubacterium ventriosum</name>
    <dbReference type="NCBI Taxonomy" id="39496"/>
    <lineage>
        <taxon>Bacteria</taxon>
        <taxon>Bacillati</taxon>
        <taxon>Bacillota</taxon>
        <taxon>Clostridia</taxon>
        <taxon>Eubacteriales</taxon>
        <taxon>Eubacteriaceae</taxon>
        <taxon>Eubacterium</taxon>
    </lineage>
</organism>
<dbReference type="AlphaFoldDB" id="A0A415LEY0"/>
<gene>
    <name evidence="1" type="ORF">DW018_03000</name>
</gene>
<name>A0A415LEY0_9FIRM</name>
<proteinExistence type="predicted"/>
<dbReference type="EMBL" id="QROT01000002">
    <property type="protein sequence ID" value="RHL47105.1"/>
    <property type="molecule type" value="Genomic_DNA"/>
</dbReference>
<dbReference type="Gene3D" id="3.90.105.50">
    <property type="match status" value="1"/>
</dbReference>
<accession>A0A415LEY0</accession>
<evidence type="ECO:0000313" key="1">
    <source>
        <dbReference type="EMBL" id="RHL47105.1"/>
    </source>
</evidence>
<dbReference type="InterPro" id="IPR038148">
    <property type="entry name" value="Tn1545/Tn916_Xis"/>
</dbReference>
<dbReference type="RefSeq" id="WP_118379299.1">
    <property type="nucleotide sequence ID" value="NZ_CABJDQ010000002.1"/>
</dbReference>
<protein>
    <submittedName>
        <fullName evidence="1">Helix-turn-helix domain-containing protein</fullName>
    </submittedName>
</protein>
<sequence>MNENTNVIEPALLTLEQACKYLCIGKTSCRKLFKEHEHEFVVRIGNRLYANKSLLDKWIDDQTRA</sequence>
<comment type="caution">
    <text evidence="1">The sequence shown here is derived from an EMBL/GenBank/DDBJ whole genome shotgun (WGS) entry which is preliminary data.</text>
</comment>
<reference evidence="1 2" key="1">
    <citation type="submission" date="2018-08" db="EMBL/GenBank/DDBJ databases">
        <title>A genome reference for cultivated species of the human gut microbiota.</title>
        <authorList>
            <person name="Zou Y."/>
            <person name="Xue W."/>
            <person name="Luo G."/>
        </authorList>
    </citation>
    <scope>NUCLEOTIDE SEQUENCE [LARGE SCALE GENOMIC DNA]</scope>
    <source>
        <strain evidence="1 2">AF37-4</strain>
    </source>
</reference>
<dbReference type="GeneID" id="66466201"/>
<evidence type="ECO:0000313" key="2">
    <source>
        <dbReference type="Proteomes" id="UP000283314"/>
    </source>
</evidence>